<gene>
    <name evidence="1" type="ORF">SAMN05216266_107297</name>
</gene>
<reference evidence="2" key="1">
    <citation type="submission" date="2016-10" db="EMBL/GenBank/DDBJ databases">
        <authorList>
            <person name="Varghese N."/>
            <person name="Submissions S."/>
        </authorList>
    </citation>
    <scope>NUCLEOTIDE SEQUENCE [LARGE SCALE GENOMIC DNA]</scope>
    <source>
        <strain evidence="2">CGMCC 4.3568</strain>
    </source>
</reference>
<evidence type="ECO:0000313" key="1">
    <source>
        <dbReference type="EMBL" id="SFB29186.1"/>
    </source>
</evidence>
<dbReference type="STRING" id="490629.SAMN05216266_107297"/>
<evidence type="ECO:0008006" key="3">
    <source>
        <dbReference type="Google" id="ProtNLM"/>
    </source>
</evidence>
<dbReference type="EMBL" id="FOKG01000007">
    <property type="protein sequence ID" value="SFB29186.1"/>
    <property type="molecule type" value="Genomic_DNA"/>
</dbReference>
<protein>
    <recommendedName>
        <fullName evidence="3">NUDIX domain-containing protein</fullName>
    </recommendedName>
</protein>
<accession>A0A1I0ZVU2</accession>
<dbReference type="AlphaFoldDB" id="A0A1I0ZVU2"/>
<dbReference type="Proteomes" id="UP000243799">
    <property type="component" value="Unassembled WGS sequence"/>
</dbReference>
<proteinExistence type="predicted"/>
<organism evidence="1 2">
    <name type="scientific">Amycolatopsis marina</name>
    <dbReference type="NCBI Taxonomy" id="490629"/>
    <lineage>
        <taxon>Bacteria</taxon>
        <taxon>Bacillati</taxon>
        <taxon>Actinomycetota</taxon>
        <taxon>Actinomycetes</taxon>
        <taxon>Pseudonocardiales</taxon>
        <taxon>Pseudonocardiaceae</taxon>
        <taxon>Amycolatopsis</taxon>
    </lineage>
</organism>
<dbReference type="InterPro" id="IPR015797">
    <property type="entry name" value="NUDIX_hydrolase-like_dom_sf"/>
</dbReference>
<name>A0A1I0ZVU2_9PSEU</name>
<keyword evidence="2" id="KW-1185">Reference proteome</keyword>
<evidence type="ECO:0000313" key="2">
    <source>
        <dbReference type="Proteomes" id="UP000243799"/>
    </source>
</evidence>
<dbReference type="SUPFAM" id="SSF55811">
    <property type="entry name" value="Nudix"/>
    <property type="match status" value="1"/>
</dbReference>
<sequence length="64" mass="7426">MREVREEFSICFRVKPLGGETRTSSESKKVHWVGVDFLPSLGIHTSIRLRVEHALQNRPLPYYA</sequence>